<dbReference type="SUPFAM" id="SSF49313">
    <property type="entry name" value="Cadherin-like"/>
    <property type="match status" value="1"/>
</dbReference>
<feature type="non-terminal residue" evidence="3">
    <location>
        <position position="1"/>
    </location>
</feature>
<sequence>NLFPRVFNPGQYSETILDTQAVGFPILYITAMDADTTSPHNVVRYDLKGEANTIDLFMVDDVSGALMLRDLCIPATSIFSRTHSQMRSGNGAYAQ</sequence>
<accession>A0ABY7FEW6</accession>
<evidence type="ECO:0000313" key="3">
    <source>
        <dbReference type="EMBL" id="WAR19296.1"/>
    </source>
</evidence>
<evidence type="ECO:0000313" key="4">
    <source>
        <dbReference type="Proteomes" id="UP001164746"/>
    </source>
</evidence>
<feature type="non-terminal residue" evidence="3">
    <location>
        <position position="95"/>
    </location>
</feature>
<dbReference type="CDD" id="cd11304">
    <property type="entry name" value="Cadherin_repeat"/>
    <property type="match status" value="1"/>
</dbReference>
<feature type="domain" description="Cadherin" evidence="2">
    <location>
        <begin position="8"/>
        <end position="66"/>
    </location>
</feature>
<dbReference type="PROSITE" id="PS50268">
    <property type="entry name" value="CADHERIN_2"/>
    <property type="match status" value="1"/>
</dbReference>
<organism evidence="3 4">
    <name type="scientific">Mya arenaria</name>
    <name type="common">Soft-shell clam</name>
    <dbReference type="NCBI Taxonomy" id="6604"/>
    <lineage>
        <taxon>Eukaryota</taxon>
        <taxon>Metazoa</taxon>
        <taxon>Spiralia</taxon>
        <taxon>Lophotrochozoa</taxon>
        <taxon>Mollusca</taxon>
        <taxon>Bivalvia</taxon>
        <taxon>Autobranchia</taxon>
        <taxon>Heteroconchia</taxon>
        <taxon>Euheterodonta</taxon>
        <taxon>Imparidentia</taxon>
        <taxon>Neoheterodontei</taxon>
        <taxon>Myida</taxon>
        <taxon>Myoidea</taxon>
        <taxon>Myidae</taxon>
        <taxon>Mya</taxon>
    </lineage>
</organism>
<dbReference type="Proteomes" id="UP001164746">
    <property type="component" value="Chromosome 11"/>
</dbReference>
<dbReference type="InterPro" id="IPR002126">
    <property type="entry name" value="Cadherin-like_dom"/>
</dbReference>
<reference evidence="3" key="1">
    <citation type="submission" date="2022-11" db="EMBL/GenBank/DDBJ databases">
        <title>Centuries of genome instability and evolution in soft-shell clam transmissible cancer (bioRxiv).</title>
        <authorList>
            <person name="Hart S.F.M."/>
            <person name="Yonemitsu M.A."/>
            <person name="Giersch R.M."/>
            <person name="Beal B.F."/>
            <person name="Arriagada G."/>
            <person name="Davis B.W."/>
            <person name="Ostrander E.A."/>
            <person name="Goff S.P."/>
            <person name="Metzger M.J."/>
        </authorList>
    </citation>
    <scope>NUCLEOTIDE SEQUENCE</scope>
    <source>
        <strain evidence="3">MELC-2E11</strain>
        <tissue evidence="3">Siphon/mantle</tissue>
    </source>
</reference>
<name>A0ABY7FEW6_MYAAR</name>
<gene>
    <name evidence="3" type="ORF">MAR_001134</name>
</gene>
<evidence type="ECO:0000259" key="2">
    <source>
        <dbReference type="PROSITE" id="PS50268"/>
    </source>
</evidence>
<evidence type="ECO:0000256" key="1">
    <source>
        <dbReference type="PROSITE-ProRule" id="PRU00043"/>
    </source>
</evidence>
<protein>
    <submittedName>
        <fullName evidence="3">CAD99-like protein</fullName>
    </submittedName>
</protein>
<proteinExistence type="predicted"/>
<keyword evidence="4" id="KW-1185">Reference proteome</keyword>
<dbReference type="InterPro" id="IPR015919">
    <property type="entry name" value="Cadherin-like_sf"/>
</dbReference>
<dbReference type="EMBL" id="CP111022">
    <property type="protein sequence ID" value="WAR19296.1"/>
    <property type="molecule type" value="Genomic_DNA"/>
</dbReference>
<dbReference type="Gene3D" id="2.60.40.60">
    <property type="entry name" value="Cadherins"/>
    <property type="match status" value="1"/>
</dbReference>
<keyword evidence="1" id="KW-0106">Calcium</keyword>